<dbReference type="Gene3D" id="3.40.50.1820">
    <property type="entry name" value="alpha/beta hydrolase"/>
    <property type="match status" value="1"/>
</dbReference>
<accession>A0ABT7IMT5</accession>
<sequence length="361" mass="39368">MNKGKTLTAVAACLITGAALAASPNKTFDLTDTPKANPFGLVYRGAITRNMEGRVNIHPVTYKLHGLTISANVYTPAGYDPKKTYPAITVAHPNGGVKEQVAGLYAQRLAELGYITIAADASYQGHSEGEPRNTDKPQFRTEDIHGMADYLSKYPGVDPSRLGALGICGGGGYTINAAKSDKRFKAVATLSMFNSGEVRRNGFMNSAVKTINERMKQASDARALMATTGKVLYSGEVDYSKVTNESLKSVPTDLYREGIVYYGFTHRAEGSSFRYTTESLMDLMTWDARDQVNLITAPLLMIAGSGADTLYMSKEVFSMATGAKDKELYLIPGASHIETYWVPRYVDQAVAKLNDFYKKHL</sequence>
<evidence type="ECO:0000259" key="2">
    <source>
        <dbReference type="Pfam" id="PF01738"/>
    </source>
</evidence>
<gene>
    <name evidence="3" type="ORF">MUN46_007095</name>
</gene>
<dbReference type="Pfam" id="PF01738">
    <property type="entry name" value="DLH"/>
    <property type="match status" value="1"/>
</dbReference>
<keyword evidence="4" id="KW-1185">Reference proteome</keyword>
<proteinExistence type="predicted"/>
<keyword evidence="3" id="KW-0378">Hydrolase</keyword>
<evidence type="ECO:0000313" key="3">
    <source>
        <dbReference type="EMBL" id="MDL2059690.1"/>
    </source>
</evidence>
<comment type="caution">
    <text evidence="3">The sequence shown here is derived from an EMBL/GenBank/DDBJ whole genome shotgun (WGS) entry which is preliminary data.</text>
</comment>
<dbReference type="InterPro" id="IPR029058">
    <property type="entry name" value="AB_hydrolase_fold"/>
</dbReference>
<dbReference type="PANTHER" id="PTHR47751">
    <property type="entry name" value="SUPERFAMILY HYDROLASE, PUTATIVE (AFU_ORTHOLOGUE AFUA_2G16580)-RELATED"/>
    <property type="match status" value="1"/>
</dbReference>
<dbReference type="InterPro" id="IPR002925">
    <property type="entry name" value="Dienelactn_hydro"/>
</dbReference>
<dbReference type="Proteomes" id="UP001165481">
    <property type="component" value="Unassembled WGS sequence"/>
</dbReference>
<keyword evidence="1" id="KW-0732">Signal</keyword>
<dbReference type="EMBL" id="JAKZJU020000001">
    <property type="protein sequence ID" value="MDL2059690.1"/>
    <property type="molecule type" value="Genomic_DNA"/>
</dbReference>
<dbReference type="RefSeq" id="WP_243377380.1">
    <property type="nucleotide sequence ID" value="NZ_JAKZJU020000001.1"/>
</dbReference>
<reference evidence="3" key="1">
    <citation type="submission" date="2023-03" db="EMBL/GenBank/DDBJ databases">
        <title>Mesosutterella sp. nov. isolated from porcine feces.</title>
        <authorList>
            <person name="Yu S."/>
        </authorList>
    </citation>
    <scope>NUCLEOTIDE SEQUENCE</scope>
    <source>
        <strain evidence="3">AGMB02718</strain>
    </source>
</reference>
<protein>
    <submittedName>
        <fullName evidence="3">Alpha/beta hydrolase</fullName>
    </submittedName>
</protein>
<dbReference type="SUPFAM" id="SSF53474">
    <property type="entry name" value="alpha/beta-Hydrolases"/>
    <property type="match status" value="1"/>
</dbReference>
<dbReference type="InterPro" id="IPR051411">
    <property type="entry name" value="Polyketide_trans_af380"/>
</dbReference>
<dbReference type="Gene3D" id="1.10.10.800">
    <property type="match status" value="1"/>
</dbReference>
<evidence type="ECO:0000256" key="1">
    <source>
        <dbReference type="SAM" id="SignalP"/>
    </source>
</evidence>
<dbReference type="PANTHER" id="PTHR47751:SF1">
    <property type="entry name" value="SUPERFAMILY HYDROLASE, PUTATIVE (AFU_ORTHOLOGUE AFUA_2G16580)-RELATED"/>
    <property type="match status" value="1"/>
</dbReference>
<feature type="signal peptide" evidence="1">
    <location>
        <begin position="1"/>
        <end position="21"/>
    </location>
</feature>
<name>A0ABT7IMT5_9BURK</name>
<organism evidence="3 4">
    <name type="scientific">Mesosutterella faecium</name>
    <dbReference type="NCBI Taxonomy" id="2925194"/>
    <lineage>
        <taxon>Bacteria</taxon>
        <taxon>Pseudomonadati</taxon>
        <taxon>Pseudomonadota</taxon>
        <taxon>Betaproteobacteria</taxon>
        <taxon>Burkholderiales</taxon>
        <taxon>Sutterellaceae</taxon>
        <taxon>Mesosutterella</taxon>
    </lineage>
</organism>
<dbReference type="GO" id="GO:0016787">
    <property type="term" value="F:hydrolase activity"/>
    <property type="evidence" value="ECO:0007669"/>
    <property type="project" value="UniProtKB-KW"/>
</dbReference>
<feature type="domain" description="Dienelactone hydrolase" evidence="2">
    <location>
        <begin position="80"/>
        <end position="188"/>
    </location>
</feature>
<evidence type="ECO:0000313" key="4">
    <source>
        <dbReference type="Proteomes" id="UP001165481"/>
    </source>
</evidence>
<feature type="chain" id="PRO_5046783554" evidence="1">
    <location>
        <begin position="22"/>
        <end position="361"/>
    </location>
</feature>